<dbReference type="AlphaFoldDB" id="A0A7W3R9R5"/>
<keyword evidence="4" id="KW-1185">Reference proteome</keyword>
<dbReference type="PROSITE" id="PS51257">
    <property type="entry name" value="PROKAR_LIPOPROTEIN"/>
    <property type="match status" value="1"/>
</dbReference>
<dbReference type="Gene3D" id="2.40.260.10">
    <property type="entry name" value="Sortase"/>
    <property type="match status" value="1"/>
</dbReference>
<dbReference type="GO" id="GO:0016787">
    <property type="term" value="F:hydrolase activity"/>
    <property type="evidence" value="ECO:0007669"/>
    <property type="project" value="UniProtKB-KW"/>
</dbReference>
<dbReference type="EMBL" id="JACJII010000001">
    <property type="protein sequence ID" value="MBA9004605.1"/>
    <property type="molecule type" value="Genomic_DNA"/>
</dbReference>
<dbReference type="RefSeq" id="WP_119731185.1">
    <property type="nucleotide sequence ID" value="NZ_JACJII010000001.1"/>
</dbReference>
<keyword evidence="2" id="KW-0732">Signal</keyword>
<dbReference type="PROSITE" id="PS51318">
    <property type="entry name" value="TAT"/>
    <property type="match status" value="1"/>
</dbReference>
<organism evidence="3 4">
    <name type="scientific">Thermomonospora cellulosilytica</name>
    <dbReference type="NCBI Taxonomy" id="1411118"/>
    <lineage>
        <taxon>Bacteria</taxon>
        <taxon>Bacillati</taxon>
        <taxon>Actinomycetota</taxon>
        <taxon>Actinomycetes</taxon>
        <taxon>Streptosporangiales</taxon>
        <taxon>Thermomonosporaceae</taxon>
        <taxon>Thermomonospora</taxon>
    </lineage>
</organism>
<dbReference type="Pfam" id="PF04203">
    <property type="entry name" value="Sortase"/>
    <property type="match status" value="1"/>
</dbReference>
<evidence type="ECO:0008006" key="5">
    <source>
        <dbReference type="Google" id="ProtNLM"/>
    </source>
</evidence>
<dbReference type="InterPro" id="IPR006311">
    <property type="entry name" value="TAT_signal"/>
</dbReference>
<proteinExistence type="predicted"/>
<dbReference type="Proteomes" id="UP000539313">
    <property type="component" value="Unassembled WGS sequence"/>
</dbReference>
<accession>A0A7W3R9R5</accession>
<dbReference type="CDD" id="cd05829">
    <property type="entry name" value="Sortase_F"/>
    <property type="match status" value="1"/>
</dbReference>
<dbReference type="SUPFAM" id="SSF63817">
    <property type="entry name" value="Sortase"/>
    <property type="match status" value="1"/>
</dbReference>
<evidence type="ECO:0000313" key="4">
    <source>
        <dbReference type="Proteomes" id="UP000539313"/>
    </source>
</evidence>
<feature type="chain" id="PRO_5030702735" description="Class F sortase" evidence="2">
    <location>
        <begin position="27"/>
        <end position="211"/>
    </location>
</feature>
<reference evidence="3 4" key="1">
    <citation type="submission" date="2020-08" db="EMBL/GenBank/DDBJ databases">
        <title>Sequencing the genomes of 1000 actinobacteria strains.</title>
        <authorList>
            <person name="Klenk H.-P."/>
        </authorList>
    </citation>
    <scope>NUCLEOTIDE SEQUENCE [LARGE SCALE GENOMIC DNA]</scope>
    <source>
        <strain evidence="3 4">DSM 45823</strain>
    </source>
</reference>
<dbReference type="InterPro" id="IPR023365">
    <property type="entry name" value="Sortase_dom-sf"/>
</dbReference>
<protein>
    <recommendedName>
        <fullName evidence="5">Class F sortase</fullName>
    </recommendedName>
</protein>
<keyword evidence="1" id="KW-0378">Hydrolase</keyword>
<sequence length="211" mass="22329">MRPGRRAVHGAAVALAAALATGCGGAEPAAAPPPRSVPTWNGSAGPAAPLPVRLTYAGPMRRSVPVSIRIPKLGVSAPVSQLGLRPDGRVEEPPLSRPNLAGWYKEGPSPGEAGPSVLLGHVDANRRPAVFHRLTELYPGDLVEVTRRDGTVARFAVVQMARVSKSRFPGELIYAEDIDYPALRLVTCGGSFDARTGHYTENVIAFTRLVK</sequence>
<comment type="caution">
    <text evidence="3">The sequence shown here is derived from an EMBL/GenBank/DDBJ whole genome shotgun (WGS) entry which is preliminary data.</text>
</comment>
<name>A0A7W3R9R5_9ACTN</name>
<gene>
    <name evidence="3" type="ORF">HNR21_003487</name>
</gene>
<dbReference type="InterPro" id="IPR042001">
    <property type="entry name" value="Sortase_F"/>
</dbReference>
<dbReference type="NCBIfam" id="NF033748">
    <property type="entry name" value="class_F_sortase"/>
    <property type="match status" value="1"/>
</dbReference>
<evidence type="ECO:0000256" key="2">
    <source>
        <dbReference type="SAM" id="SignalP"/>
    </source>
</evidence>
<dbReference type="InterPro" id="IPR005754">
    <property type="entry name" value="Sortase"/>
</dbReference>
<evidence type="ECO:0000313" key="3">
    <source>
        <dbReference type="EMBL" id="MBA9004605.1"/>
    </source>
</evidence>
<evidence type="ECO:0000256" key="1">
    <source>
        <dbReference type="ARBA" id="ARBA00022801"/>
    </source>
</evidence>
<feature type="signal peptide" evidence="2">
    <location>
        <begin position="1"/>
        <end position="26"/>
    </location>
</feature>